<evidence type="ECO:0000256" key="4">
    <source>
        <dbReference type="ARBA" id="ARBA00022490"/>
    </source>
</evidence>
<evidence type="ECO:0000256" key="1">
    <source>
        <dbReference type="ARBA" id="ARBA00000077"/>
    </source>
</evidence>
<feature type="domain" description="Integrase catalytic" evidence="16">
    <location>
        <begin position="469"/>
        <end position="634"/>
    </location>
</feature>
<dbReference type="PROSITE" id="PS50878">
    <property type="entry name" value="RT_POL"/>
    <property type="match status" value="1"/>
</dbReference>
<evidence type="ECO:0000256" key="10">
    <source>
        <dbReference type="ARBA" id="ARBA00022884"/>
    </source>
</evidence>
<keyword evidence="4" id="KW-0963">Cytoplasm</keyword>
<dbReference type="SUPFAM" id="SSF53098">
    <property type="entry name" value="Ribonuclease H-like"/>
    <property type="match status" value="1"/>
</dbReference>
<dbReference type="PROSITE" id="PS50994">
    <property type="entry name" value="INTEGRASE"/>
    <property type="match status" value="1"/>
</dbReference>
<dbReference type="FunFam" id="3.30.70.270:FF:000020">
    <property type="entry name" value="Transposon Tf2-6 polyprotein-like Protein"/>
    <property type="match status" value="1"/>
</dbReference>
<gene>
    <name evidence="17" type="ORF">WICPIJ_002619</name>
</gene>
<evidence type="ECO:0000256" key="13">
    <source>
        <dbReference type="ARBA" id="ARBA00025590"/>
    </source>
</evidence>
<dbReference type="InterPro" id="IPR043128">
    <property type="entry name" value="Rev_trsase/Diguanyl_cyclase"/>
</dbReference>
<evidence type="ECO:0000256" key="9">
    <source>
        <dbReference type="ARBA" id="ARBA00022801"/>
    </source>
</evidence>
<comment type="catalytic activity">
    <reaction evidence="1">
        <text>Endonucleolytic cleavage to 5'-phosphomonoester.</text>
        <dbReference type="EC" id="3.1.26.4"/>
    </reaction>
</comment>
<dbReference type="Proteomes" id="UP000774326">
    <property type="component" value="Unassembled WGS sequence"/>
</dbReference>
<protein>
    <submittedName>
        <fullName evidence="17">Uncharacterized protein</fullName>
    </submittedName>
</protein>
<evidence type="ECO:0000259" key="15">
    <source>
        <dbReference type="PROSITE" id="PS50878"/>
    </source>
</evidence>
<keyword evidence="8" id="KW-0255">Endonuclease</keyword>
<dbReference type="InterPro" id="IPR050951">
    <property type="entry name" value="Retrovirus_Pol_polyprotein"/>
</dbReference>
<evidence type="ECO:0000256" key="14">
    <source>
        <dbReference type="ARBA" id="ARBA00025615"/>
    </source>
</evidence>
<feature type="domain" description="Reverse transcriptase" evidence="15">
    <location>
        <begin position="1"/>
        <end position="104"/>
    </location>
</feature>
<dbReference type="InterPro" id="IPR036397">
    <property type="entry name" value="RNaseH_sf"/>
</dbReference>
<keyword evidence="7" id="KW-0540">Nuclease</keyword>
<dbReference type="Gene3D" id="3.30.70.270">
    <property type="match status" value="2"/>
</dbReference>
<evidence type="ECO:0000313" key="18">
    <source>
        <dbReference type="Proteomes" id="UP000774326"/>
    </source>
</evidence>
<keyword evidence="11" id="KW-0695">RNA-directed DNA polymerase</keyword>
<dbReference type="GO" id="GO:0015074">
    <property type="term" value="P:DNA integration"/>
    <property type="evidence" value="ECO:0007669"/>
    <property type="project" value="InterPro"/>
</dbReference>
<evidence type="ECO:0000259" key="16">
    <source>
        <dbReference type="PROSITE" id="PS50994"/>
    </source>
</evidence>
<dbReference type="AlphaFoldDB" id="A0A9P8QBK6"/>
<dbReference type="Pfam" id="PF00078">
    <property type="entry name" value="RVT_1"/>
    <property type="match status" value="1"/>
</dbReference>
<evidence type="ECO:0000256" key="7">
    <source>
        <dbReference type="ARBA" id="ARBA00022722"/>
    </source>
</evidence>
<reference evidence="17" key="2">
    <citation type="submission" date="2021-01" db="EMBL/GenBank/DDBJ databases">
        <authorList>
            <person name="Schikora-Tamarit M.A."/>
        </authorList>
    </citation>
    <scope>NUCLEOTIDE SEQUENCE</scope>
    <source>
        <strain evidence="17">CBS2887</strain>
    </source>
</reference>
<reference evidence="17" key="1">
    <citation type="journal article" date="2021" name="Open Biol.">
        <title>Shared evolutionary footprints suggest mitochondrial oxidative damage underlies multiple complex I losses in fungi.</title>
        <authorList>
            <person name="Schikora-Tamarit M.A."/>
            <person name="Marcet-Houben M."/>
            <person name="Nosek J."/>
            <person name="Gabaldon T."/>
        </authorList>
    </citation>
    <scope>NUCLEOTIDE SEQUENCE</scope>
    <source>
        <strain evidence="17">CBS2887</strain>
    </source>
</reference>
<dbReference type="EMBL" id="JAEUBG010001443">
    <property type="protein sequence ID" value="KAH3686439.1"/>
    <property type="molecule type" value="Genomic_DNA"/>
</dbReference>
<dbReference type="GO" id="GO:0005737">
    <property type="term" value="C:cytoplasm"/>
    <property type="evidence" value="ECO:0007669"/>
    <property type="project" value="UniProtKB-SubCell"/>
</dbReference>
<dbReference type="InterPro" id="IPR041373">
    <property type="entry name" value="RT_RNaseH"/>
</dbReference>
<evidence type="ECO:0000256" key="2">
    <source>
        <dbReference type="ARBA" id="ARBA00004123"/>
    </source>
</evidence>
<dbReference type="SUPFAM" id="SSF56672">
    <property type="entry name" value="DNA/RNA polymerases"/>
    <property type="match status" value="1"/>
</dbReference>
<name>A0A9P8QBK6_WICPI</name>
<comment type="function">
    <text evidence="14">Integrase (IN) targets the VLP to the nucleus, where a subparticle preintegration complex (PIC) containing at least integrase and the newly synthesized dsDNA copy of the retrotransposon must transit the nuclear membrane. Once in the nucleus, integrase performs the integration of the dsDNA into the host genome.</text>
</comment>
<dbReference type="GO" id="GO:0005634">
    <property type="term" value="C:nucleus"/>
    <property type="evidence" value="ECO:0007669"/>
    <property type="project" value="UniProtKB-SubCell"/>
</dbReference>
<dbReference type="InterPro" id="IPR012337">
    <property type="entry name" value="RNaseH-like_sf"/>
</dbReference>
<keyword evidence="9" id="KW-0378">Hydrolase</keyword>
<evidence type="ECO:0000256" key="12">
    <source>
        <dbReference type="ARBA" id="ARBA00023242"/>
    </source>
</evidence>
<accession>A0A9P8QBK6</accession>
<sequence>MSERSCRFTTFKSILGFYAFSVLAFGLANAPEVFQRFVSSILAEFSGFARCYLDDVLIISDSVEEHAVHLEKVLSRLKEHQLHLNLEKSVFFEEKEFKWLGHRFVIDAASGAISIHPSDRTINIIKQFPRPSSKLELQQYLGHINYVGSFIPKLSIICSPFQPLLAKNARFHWTDACESAFQTLKDLELDIMSKQSFAPGKPITIVVDASDYAVGCALLQPNSVGELVPVEFRSTTLTGFQTRWSTTEKELYALKFAVEKFAYFMTASSEIRVETDHKALSDIFNSAQPTAKQVRWINFIIDGHSIKVDHVPGSTNQLADYLSRYRPASTAESTKPSLDVLSFHQLTQSASELTIDDDFSTRLAAAYQACPAYSKIISSIGDYPDYHLSDGLLYFQQNRLVIPEALIEDLLLFYHTSVFGGHAGGNKLYTWLKKHYYFTSMSRVIKAYVAQCVVCQRAKSTNRAFGHLQATTPPSGRWTNISMDVVSGFNDVSMAGSIVNAILVLVDNLSHRCHLFPVNKSLNSQEFSDLMVQRYMPLHGLPQVIHSDLDSTFTSSYTKHVLSAFKIEQQMSVTDHHQSNGIAERKIRTVQEYLRLFIDSENPDWVSFLSYAEFCLNSTPSVASIVAQLSIMAI</sequence>
<evidence type="ECO:0000256" key="6">
    <source>
        <dbReference type="ARBA" id="ARBA00022695"/>
    </source>
</evidence>
<evidence type="ECO:0000313" key="17">
    <source>
        <dbReference type="EMBL" id="KAH3686439.1"/>
    </source>
</evidence>
<dbReference type="PANTHER" id="PTHR37984:SF5">
    <property type="entry name" value="PROTEIN NYNRIN-LIKE"/>
    <property type="match status" value="1"/>
</dbReference>
<dbReference type="FunFam" id="3.30.70.270:FF:000003">
    <property type="entry name" value="Transposon Ty3-G Gag-Pol polyprotein"/>
    <property type="match status" value="1"/>
</dbReference>
<dbReference type="Gene3D" id="3.30.420.10">
    <property type="entry name" value="Ribonuclease H-like superfamily/Ribonuclease H"/>
    <property type="match status" value="1"/>
</dbReference>
<proteinExistence type="predicted"/>
<comment type="caution">
    <text evidence="17">The sequence shown here is derived from an EMBL/GenBank/DDBJ whole genome shotgun (WGS) entry which is preliminary data.</text>
</comment>
<dbReference type="Gene3D" id="1.10.340.70">
    <property type="match status" value="1"/>
</dbReference>
<dbReference type="PANTHER" id="PTHR37984">
    <property type="entry name" value="PROTEIN CBG26694"/>
    <property type="match status" value="1"/>
</dbReference>
<keyword evidence="5" id="KW-0808">Transferase</keyword>
<keyword evidence="10" id="KW-0694">RNA-binding</keyword>
<dbReference type="InterPro" id="IPR041588">
    <property type="entry name" value="Integrase_H2C2"/>
</dbReference>
<dbReference type="CDD" id="cd01647">
    <property type="entry name" value="RT_LTR"/>
    <property type="match status" value="1"/>
</dbReference>
<dbReference type="Pfam" id="PF17921">
    <property type="entry name" value="Integrase_H2C2"/>
    <property type="match status" value="1"/>
</dbReference>
<keyword evidence="12" id="KW-0539">Nucleus</keyword>
<evidence type="ECO:0000256" key="5">
    <source>
        <dbReference type="ARBA" id="ARBA00022679"/>
    </source>
</evidence>
<dbReference type="InterPro" id="IPR043502">
    <property type="entry name" value="DNA/RNA_pol_sf"/>
</dbReference>
<organism evidence="17 18">
    <name type="scientific">Wickerhamomyces pijperi</name>
    <name type="common">Yeast</name>
    <name type="synonym">Pichia pijperi</name>
    <dbReference type="NCBI Taxonomy" id="599730"/>
    <lineage>
        <taxon>Eukaryota</taxon>
        <taxon>Fungi</taxon>
        <taxon>Dikarya</taxon>
        <taxon>Ascomycota</taxon>
        <taxon>Saccharomycotina</taxon>
        <taxon>Saccharomycetes</taxon>
        <taxon>Phaffomycetales</taxon>
        <taxon>Wickerhamomycetaceae</taxon>
        <taxon>Wickerhamomyces</taxon>
    </lineage>
</organism>
<dbReference type="Pfam" id="PF17917">
    <property type="entry name" value="RT_RNaseH"/>
    <property type="match status" value="1"/>
</dbReference>
<dbReference type="GO" id="GO:0004523">
    <property type="term" value="F:RNA-DNA hybrid ribonuclease activity"/>
    <property type="evidence" value="ECO:0007669"/>
    <property type="project" value="UniProtKB-EC"/>
</dbReference>
<keyword evidence="18" id="KW-1185">Reference proteome</keyword>
<evidence type="ECO:0000256" key="11">
    <source>
        <dbReference type="ARBA" id="ARBA00022918"/>
    </source>
</evidence>
<comment type="subcellular location">
    <subcellularLocation>
        <location evidence="3">Cytoplasm</location>
    </subcellularLocation>
    <subcellularLocation>
        <location evidence="2">Nucleus</location>
    </subcellularLocation>
</comment>
<evidence type="ECO:0000256" key="3">
    <source>
        <dbReference type="ARBA" id="ARBA00004496"/>
    </source>
</evidence>
<dbReference type="InterPro" id="IPR000477">
    <property type="entry name" value="RT_dom"/>
</dbReference>
<dbReference type="CDD" id="cd09274">
    <property type="entry name" value="RNase_HI_RT_Ty3"/>
    <property type="match status" value="1"/>
</dbReference>
<dbReference type="OrthoDB" id="4488294at2759"/>
<dbReference type="GO" id="GO:0003723">
    <property type="term" value="F:RNA binding"/>
    <property type="evidence" value="ECO:0007669"/>
    <property type="project" value="UniProtKB-KW"/>
</dbReference>
<dbReference type="InterPro" id="IPR001584">
    <property type="entry name" value="Integrase_cat-core"/>
</dbReference>
<keyword evidence="6" id="KW-0548">Nucleotidyltransferase</keyword>
<comment type="function">
    <text evidence="13">Reverse transcriptase/ribonuclease H (RT) is a multifunctional enzyme that catalyzes the conversion of the retro-elements RNA genome into dsDNA within the VLP. The enzyme displays a DNA polymerase activity that can copy either DNA or RNA templates, and a ribonuclease H (RNase H) activity that cleaves the RNA strand of RNA-DNA heteroduplexes during plus-strand synthesis and hydrolyzes RNA primers. The conversion leads to a linear dsDNA copy of the retrotransposon that includes long terminal repeats (LTRs) at both ends.</text>
</comment>
<dbReference type="GO" id="GO:0003964">
    <property type="term" value="F:RNA-directed DNA polymerase activity"/>
    <property type="evidence" value="ECO:0007669"/>
    <property type="project" value="UniProtKB-KW"/>
</dbReference>
<evidence type="ECO:0000256" key="8">
    <source>
        <dbReference type="ARBA" id="ARBA00022759"/>
    </source>
</evidence>